<keyword evidence="1" id="KW-0812">Transmembrane</keyword>
<reference evidence="2" key="2">
    <citation type="submission" date="2020-09" db="EMBL/GenBank/DDBJ databases">
        <authorList>
            <person name="Sun Q."/>
            <person name="Kim S."/>
        </authorList>
    </citation>
    <scope>NUCLEOTIDE SEQUENCE</scope>
    <source>
        <strain evidence="2">KCTC 12988</strain>
    </source>
</reference>
<reference evidence="2" key="1">
    <citation type="journal article" date="2014" name="Int. J. Syst. Evol. Microbiol.">
        <title>Complete genome sequence of Corynebacterium casei LMG S-19264T (=DSM 44701T), isolated from a smear-ripened cheese.</title>
        <authorList>
            <consortium name="US DOE Joint Genome Institute (JGI-PGF)"/>
            <person name="Walter F."/>
            <person name="Albersmeier A."/>
            <person name="Kalinowski J."/>
            <person name="Ruckert C."/>
        </authorList>
    </citation>
    <scope>NUCLEOTIDE SEQUENCE</scope>
    <source>
        <strain evidence="2">KCTC 12988</strain>
    </source>
</reference>
<evidence type="ECO:0000313" key="3">
    <source>
        <dbReference type="Proteomes" id="UP000644507"/>
    </source>
</evidence>
<keyword evidence="3" id="KW-1185">Reference proteome</keyword>
<name>A0A918WKW7_9BACT</name>
<evidence type="ECO:0000256" key="1">
    <source>
        <dbReference type="SAM" id="Phobius"/>
    </source>
</evidence>
<proteinExistence type="predicted"/>
<keyword evidence="1" id="KW-0472">Membrane</keyword>
<dbReference type="RefSeq" id="WP_189570122.1">
    <property type="nucleotide sequence ID" value="NZ_CP151838.1"/>
</dbReference>
<dbReference type="Proteomes" id="UP000644507">
    <property type="component" value="Unassembled WGS sequence"/>
</dbReference>
<feature type="transmembrane region" description="Helical" evidence="1">
    <location>
        <begin position="92"/>
        <end position="113"/>
    </location>
</feature>
<evidence type="ECO:0000313" key="2">
    <source>
        <dbReference type="EMBL" id="GHC55736.1"/>
    </source>
</evidence>
<sequence length="117" mass="13543">MLVMRKKKKEPPIGASELAALAEQERAVAEQIAKMEEMISSAPDRIRREYEESRSLMPPPDDWEDRQRAKRFNAHLSKGEIRNEHRYQARSTFLFVLLVIAIFSVAGWILSFIKTLA</sequence>
<gene>
    <name evidence="2" type="ORF">GCM10007100_23140</name>
</gene>
<accession>A0A918WKW7</accession>
<organism evidence="2 3">
    <name type="scientific">Roseibacillus persicicus</name>
    <dbReference type="NCBI Taxonomy" id="454148"/>
    <lineage>
        <taxon>Bacteria</taxon>
        <taxon>Pseudomonadati</taxon>
        <taxon>Verrucomicrobiota</taxon>
        <taxon>Verrucomicrobiia</taxon>
        <taxon>Verrucomicrobiales</taxon>
        <taxon>Verrucomicrobiaceae</taxon>
        <taxon>Roseibacillus</taxon>
    </lineage>
</organism>
<dbReference type="AlphaFoldDB" id="A0A918WKW7"/>
<keyword evidence="1" id="KW-1133">Transmembrane helix</keyword>
<dbReference type="EMBL" id="BMXI01000009">
    <property type="protein sequence ID" value="GHC55736.1"/>
    <property type="molecule type" value="Genomic_DNA"/>
</dbReference>
<protein>
    <submittedName>
        <fullName evidence="2">Uncharacterized protein</fullName>
    </submittedName>
</protein>
<comment type="caution">
    <text evidence="2">The sequence shown here is derived from an EMBL/GenBank/DDBJ whole genome shotgun (WGS) entry which is preliminary data.</text>
</comment>